<dbReference type="CDD" id="cd00038">
    <property type="entry name" value="CAP_ED"/>
    <property type="match status" value="1"/>
</dbReference>
<dbReference type="InterPro" id="IPR018490">
    <property type="entry name" value="cNMP-bd_dom_sf"/>
</dbReference>
<dbReference type="Pfam" id="PF00027">
    <property type="entry name" value="cNMP_binding"/>
    <property type="match status" value="1"/>
</dbReference>
<dbReference type="EMBL" id="LT899436">
    <property type="protein sequence ID" value="SNR14011.1"/>
    <property type="molecule type" value="Genomic_DNA"/>
</dbReference>
<protein>
    <submittedName>
        <fullName evidence="2">cAMP-binding protein</fullName>
    </submittedName>
</protein>
<dbReference type="SUPFAM" id="SSF51206">
    <property type="entry name" value="cAMP-binding domain-like"/>
    <property type="match status" value="1"/>
</dbReference>
<evidence type="ECO:0000259" key="1">
    <source>
        <dbReference type="PROSITE" id="PS50042"/>
    </source>
</evidence>
<dbReference type="PROSITE" id="PS50042">
    <property type="entry name" value="CNMP_BINDING_3"/>
    <property type="match status" value="1"/>
</dbReference>
<keyword evidence="3" id="KW-1185">Reference proteome</keyword>
<evidence type="ECO:0000313" key="2">
    <source>
        <dbReference type="EMBL" id="SNR14011.1"/>
    </source>
</evidence>
<dbReference type="RefSeq" id="WP_095068878.1">
    <property type="nucleotide sequence ID" value="NZ_LT899436.1"/>
</dbReference>
<name>A0A238U475_9FLAO</name>
<gene>
    <name evidence="2" type="ORF">TJEJU_0205</name>
</gene>
<dbReference type="Proteomes" id="UP000215214">
    <property type="component" value="Chromosome TJEJU"/>
</dbReference>
<dbReference type="AlphaFoldDB" id="A0A238U475"/>
<dbReference type="KEGG" id="tje:TJEJU_0205"/>
<reference evidence="2 3" key="1">
    <citation type="submission" date="2017-07" db="EMBL/GenBank/DDBJ databases">
        <authorList>
            <person name="Sun Z.S."/>
            <person name="Albrecht U."/>
            <person name="Echele G."/>
            <person name="Lee C.C."/>
        </authorList>
    </citation>
    <scope>NUCLEOTIDE SEQUENCE [LARGE SCALE GENOMIC DNA]</scope>
    <source>
        <strain evidence="3">type strain: KCTC 22618</strain>
    </source>
</reference>
<proteinExistence type="predicted"/>
<feature type="domain" description="Cyclic nucleotide-binding" evidence="1">
    <location>
        <begin position="9"/>
        <end position="117"/>
    </location>
</feature>
<dbReference type="Gene3D" id="2.60.120.10">
    <property type="entry name" value="Jelly Rolls"/>
    <property type="match status" value="1"/>
</dbReference>
<accession>A0A238U475</accession>
<evidence type="ECO:0000313" key="3">
    <source>
        <dbReference type="Proteomes" id="UP000215214"/>
    </source>
</evidence>
<dbReference type="InterPro" id="IPR000595">
    <property type="entry name" value="cNMP-bd_dom"/>
</dbReference>
<sequence>MIRVDDQLITPKVREALFNNSEQITFQKNEIIVASGKICNHLFIIEKGMLRSFYYNKKGNDITNWFSSEQMIITEAYSFFKRKPSNISIEAIEETTVKAISHDKLETVLNNSKDVERFMRLLVTEIMMALGKKVIYLQNKSAKERYDDLLKTHPDIFQRAKLGHIAGYLGVAQQSLSRIRSKSE</sequence>
<organism evidence="2 3">
    <name type="scientific">Tenacibaculum jejuense</name>
    <dbReference type="NCBI Taxonomy" id="584609"/>
    <lineage>
        <taxon>Bacteria</taxon>
        <taxon>Pseudomonadati</taxon>
        <taxon>Bacteroidota</taxon>
        <taxon>Flavobacteriia</taxon>
        <taxon>Flavobacteriales</taxon>
        <taxon>Flavobacteriaceae</taxon>
        <taxon>Tenacibaculum</taxon>
    </lineage>
</organism>
<dbReference type="InterPro" id="IPR014710">
    <property type="entry name" value="RmlC-like_jellyroll"/>
</dbReference>
<dbReference type="OrthoDB" id="1044733at2"/>